<gene>
    <name evidence="6" type="ORF">SAMN04488054_11297</name>
</gene>
<comment type="cofactor">
    <cofactor evidence="3">
        <name>Zn(2+)</name>
        <dbReference type="ChEBI" id="CHEBI:29105"/>
    </cofactor>
    <text evidence="3">Binds 1 zinc ion per subunit.</text>
</comment>
<evidence type="ECO:0000313" key="7">
    <source>
        <dbReference type="Proteomes" id="UP000199668"/>
    </source>
</evidence>
<feature type="compositionally biased region" description="Acidic residues" evidence="4">
    <location>
        <begin position="31"/>
        <end position="44"/>
    </location>
</feature>
<dbReference type="Proteomes" id="UP000199668">
    <property type="component" value="Unassembled WGS sequence"/>
</dbReference>
<dbReference type="InterPro" id="IPR036423">
    <property type="entry name" value="SOD-like_Cu/Zn_dom_sf"/>
</dbReference>
<protein>
    <recommendedName>
        <fullName evidence="3">Superoxide dismutase [Cu-Zn]</fullName>
        <ecNumber evidence="3">1.15.1.1</ecNumber>
    </recommendedName>
</protein>
<evidence type="ECO:0000259" key="5">
    <source>
        <dbReference type="Pfam" id="PF00080"/>
    </source>
</evidence>
<keyword evidence="3" id="KW-0479">Metal-binding</keyword>
<dbReference type="InterPro" id="IPR024134">
    <property type="entry name" value="SOD_Cu/Zn_/chaperone"/>
</dbReference>
<dbReference type="EC" id="1.15.1.1" evidence="3"/>
<dbReference type="PROSITE" id="PS51257">
    <property type="entry name" value="PROKAR_LIPOPROTEIN"/>
    <property type="match status" value="1"/>
</dbReference>
<evidence type="ECO:0000256" key="3">
    <source>
        <dbReference type="RuleBase" id="RU000393"/>
    </source>
</evidence>
<proteinExistence type="inferred from homology"/>
<comment type="similarity">
    <text evidence="1 3">Belongs to the Cu-Zn superoxide dismutase family.</text>
</comment>
<dbReference type="AlphaFoldDB" id="A0A1I4MMP7"/>
<keyword evidence="7" id="KW-1185">Reference proteome</keyword>
<dbReference type="STRING" id="266892.SAMN04488054_11297"/>
<dbReference type="SUPFAM" id="SSF49329">
    <property type="entry name" value="Cu,Zn superoxide dismutase-like"/>
    <property type="match status" value="1"/>
</dbReference>
<evidence type="ECO:0000256" key="2">
    <source>
        <dbReference type="ARBA" id="ARBA00024900"/>
    </source>
</evidence>
<dbReference type="InterPro" id="IPR001424">
    <property type="entry name" value="SOD_Cu_Zn_dom"/>
</dbReference>
<keyword evidence="3" id="KW-0560">Oxidoreductase</keyword>
<keyword evidence="3" id="KW-0186">Copper</keyword>
<dbReference type="InterPro" id="IPR018152">
    <property type="entry name" value="SOD_Cu/Zn_BS"/>
</dbReference>
<organism evidence="6 7">
    <name type="scientific">Salibacterium qingdaonense</name>
    <dbReference type="NCBI Taxonomy" id="266892"/>
    <lineage>
        <taxon>Bacteria</taxon>
        <taxon>Bacillati</taxon>
        <taxon>Bacillota</taxon>
        <taxon>Bacilli</taxon>
        <taxon>Bacillales</taxon>
        <taxon>Bacillaceae</taxon>
    </lineage>
</organism>
<dbReference type="Pfam" id="PF00080">
    <property type="entry name" value="Sod_Cu"/>
    <property type="match status" value="1"/>
</dbReference>
<comment type="catalytic activity">
    <reaction evidence="3">
        <text>2 superoxide + 2 H(+) = H2O2 + O2</text>
        <dbReference type="Rhea" id="RHEA:20696"/>
        <dbReference type="ChEBI" id="CHEBI:15378"/>
        <dbReference type="ChEBI" id="CHEBI:15379"/>
        <dbReference type="ChEBI" id="CHEBI:16240"/>
        <dbReference type="ChEBI" id="CHEBI:18421"/>
        <dbReference type="EC" id="1.15.1.1"/>
    </reaction>
</comment>
<evidence type="ECO:0000256" key="4">
    <source>
        <dbReference type="SAM" id="MobiDB-lite"/>
    </source>
</evidence>
<name>A0A1I4MMP7_9BACI</name>
<keyword evidence="3" id="KW-0862">Zinc</keyword>
<sequence length="218" mass="22867">MIMKEDETMFKKGKSLIAAAVLGAAAGCAPPEEESMPGQEAEEVSSDHSAMQDSPIAEAGMVNTEETEIGRVRFYEEKDGVLMQTSFEKGVPEGFHGFHIHETGLCEPNAADGPFATAGGHFNPGGTSHSSHAGDMPSLFGMTDGSAYLVSALDRITPEQLVNGNLAVILHDGPNNFANIPDRYIQSETGEPGPDEQTLMTGDSGSRISCGVIKPAGA</sequence>
<dbReference type="GO" id="GO:0004784">
    <property type="term" value="F:superoxide dismutase activity"/>
    <property type="evidence" value="ECO:0007669"/>
    <property type="project" value="UniProtKB-EC"/>
</dbReference>
<comment type="function">
    <text evidence="2">Destroys radicals which are normally produced within the cells and which are toxic to biological systems. May play a role in favoring mycobacterial survival in phagocytes.</text>
</comment>
<comment type="cofactor">
    <cofactor evidence="3">
        <name>Cu cation</name>
        <dbReference type="ChEBI" id="CHEBI:23378"/>
    </cofactor>
    <text evidence="3">Binds 1 copper ion per subunit.</text>
</comment>
<dbReference type="GO" id="GO:0005507">
    <property type="term" value="F:copper ion binding"/>
    <property type="evidence" value="ECO:0007669"/>
    <property type="project" value="InterPro"/>
</dbReference>
<reference evidence="6 7" key="1">
    <citation type="submission" date="2016-10" db="EMBL/GenBank/DDBJ databases">
        <authorList>
            <person name="de Groot N.N."/>
        </authorList>
    </citation>
    <scope>NUCLEOTIDE SEQUENCE [LARGE SCALE GENOMIC DNA]</scope>
    <source>
        <strain evidence="6 7">CGMCC 1.6134</strain>
    </source>
</reference>
<evidence type="ECO:0000256" key="1">
    <source>
        <dbReference type="ARBA" id="ARBA00010457"/>
    </source>
</evidence>
<feature type="domain" description="Superoxide dismutase copper/zinc binding" evidence="5">
    <location>
        <begin position="70"/>
        <end position="213"/>
    </location>
</feature>
<accession>A0A1I4MMP7</accession>
<feature type="region of interest" description="Disordered" evidence="4">
    <location>
        <begin position="28"/>
        <end position="55"/>
    </location>
</feature>
<dbReference type="PROSITE" id="PS00332">
    <property type="entry name" value="SOD_CU_ZN_2"/>
    <property type="match status" value="1"/>
</dbReference>
<dbReference type="Gene3D" id="2.60.40.200">
    <property type="entry name" value="Superoxide dismutase, copper/zinc binding domain"/>
    <property type="match status" value="1"/>
</dbReference>
<dbReference type="PANTHER" id="PTHR10003">
    <property type="entry name" value="SUPEROXIDE DISMUTASE CU-ZN -RELATED"/>
    <property type="match status" value="1"/>
</dbReference>
<evidence type="ECO:0000313" key="6">
    <source>
        <dbReference type="EMBL" id="SFM04672.1"/>
    </source>
</evidence>
<dbReference type="EMBL" id="FOTY01000012">
    <property type="protein sequence ID" value="SFM04672.1"/>
    <property type="molecule type" value="Genomic_DNA"/>
</dbReference>